<dbReference type="SMART" id="SM00175">
    <property type="entry name" value="RAB"/>
    <property type="match status" value="1"/>
</dbReference>
<dbReference type="InterPro" id="IPR005225">
    <property type="entry name" value="Small_GTP-bd"/>
</dbReference>
<dbReference type="PROSITE" id="PS51419">
    <property type="entry name" value="RAB"/>
    <property type="match status" value="1"/>
</dbReference>
<dbReference type="GeneID" id="101860539"/>
<evidence type="ECO:0000313" key="4">
    <source>
        <dbReference type="RefSeq" id="XP_012935054.1"/>
    </source>
</evidence>
<organism evidence="3 4">
    <name type="scientific">Aplysia californica</name>
    <name type="common">California sea hare</name>
    <dbReference type="NCBI Taxonomy" id="6500"/>
    <lineage>
        <taxon>Eukaryota</taxon>
        <taxon>Metazoa</taxon>
        <taxon>Spiralia</taxon>
        <taxon>Lophotrochozoa</taxon>
        <taxon>Mollusca</taxon>
        <taxon>Gastropoda</taxon>
        <taxon>Heterobranchia</taxon>
        <taxon>Euthyneura</taxon>
        <taxon>Tectipleura</taxon>
        <taxon>Aplysiida</taxon>
        <taxon>Aplysioidea</taxon>
        <taxon>Aplysiidae</taxon>
        <taxon>Aplysia</taxon>
    </lineage>
</organism>
<dbReference type="SUPFAM" id="SSF52540">
    <property type="entry name" value="P-loop containing nucleoside triphosphate hydrolases"/>
    <property type="match status" value="1"/>
</dbReference>
<dbReference type="PROSITE" id="PS51421">
    <property type="entry name" value="RAS"/>
    <property type="match status" value="1"/>
</dbReference>
<dbReference type="SMART" id="SM00173">
    <property type="entry name" value="RAS"/>
    <property type="match status" value="1"/>
</dbReference>
<dbReference type="PRINTS" id="PR00449">
    <property type="entry name" value="RASTRNSFRMNG"/>
</dbReference>
<dbReference type="Pfam" id="PF00071">
    <property type="entry name" value="Ras"/>
    <property type="match status" value="1"/>
</dbReference>
<dbReference type="PANTHER" id="PTHR47977">
    <property type="entry name" value="RAS-RELATED PROTEIN RAB"/>
    <property type="match status" value="1"/>
</dbReference>
<sequence>MDTAGAFAVRDAVEGALFECRISLLGDSGVGKTSLARSFVQLPWNDNLRTSIGMDILTRRIVNDDGVNVVYYVSDTAGQERFRAMLPSQVRNSDAAVIVYDVTCAKSFENVRKWLHFVMNNMSIHTPVMMVGNKADLYHQREVTFSEGLEVAERSNLLFVETSAKTGDRVVAVFKQLSTVLRDRRMNDLFRGEQRPLRELGMQLSNSADEYPSKKSCCL</sequence>
<evidence type="ECO:0000313" key="3">
    <source>
        <dbReference type="Proteomes" id="UP000694888"/>
    </source>
</evidence>
<dbReference type="CDD" id="cd00154">
    <property type="entry name" value="Rab"/>
    <property type="match status" value="1"/>
</dbReference>
<dbReference type="InterPro" id="IPR001806">
    <property type="entry name" value="Small_GTPase"/>
</dbReference>
<dbReference type="Gene3D" id="3.40.50.300">
    <property type="entry name" value="P-loop containing nucleotide triphosphate hydrolases"/>
    <property type="match status" value="1"/>
</dbReference>
<dbReference type="NCBIfam" id="TIGR00231">
    <property type="entry name" value="small_GTP"/>
    <property type="match status" value="1"/>
</dbReference>
<keyword evidence="3" id="KW-1185">Reference proteome</keyword>
<keyword evidence="2" id="KW-0342">GTP-binding</keyword>
<keyword evidence="1" id="KW-0547">Nucleotide-binding</keyword>
<proteinExistence type="predicted"/>
<reference evidence="4" key="1">
    <citation type="submission" date="2025-08" db="UniProtKB">
        <authorList>
            <consortium name="RefSeq"/>
        </authorList>
    </citation>
    <scope>IDENTIFICATION</scope>
</reference>
<evidence type="ECO:0000256" key="1">
    <source>
        <dbReference type="ARBA" id="ARBA00022741"/>
    </source>
</evidence>
<accession>A0ABM0ZV23</accession>
<dbReference type="SMART" id="SM00174">
    <property type="entry name" value="RHO"/>
    <property type="match status" value="1"/>
</dbReference>
<dbReference type="InterPro" id="IPR050227">
    <property type="entry name" value="Rab"/>
</dbReference>
<gene>
    <name evidence="4" type="primary">LOC101860539</name>
</gene>
<name>A0ABM0ZV23_APLCA</name>
<evidence type="ECO:0000256" key="2">
    <source>
        <dbReference type="ARBA" id="ARBA00023134"/>
    </source>
</evidence>
<protein>
    <submittedName>
        <fullName evidence="4">Ras-related protein RABF1</fullName>
    </submittedName>
</protein>
<dbReference type="Proteomes" id="UP000694888">
    <property type="component" value="Unplaced"/>
</dbReference>
<dbReference type="RefSeq" id="XP_012935054.1">
    <property type="nucleotide sequence ID" value="XM_013079600.1"/>
</dbReference>
<dbReference type="InterPro" id="IPR027417">
    <property type="entry name" value="P-loop_NTPase"/>
</dbReference>